<dbReference type="EMBL" id="JBHSKY010000003">
    <property type="protein sequence ID" value="MFC5277842.1"/>
    <property type="molecule type" value="Genomic_DNA"/>
</dbReference>
<comment type="caution">
    <text evidence="2">The sequence shown here is derived from an EMBL/GenBank/DDBJ whole genome shotgun (WGS) entry which is preliminary data.</text>
</comment>
<sequence length="68" mass="7153">MSVVRAVAEAEDVVPAELPVLSEILDPEALDGLVTDVDGEGGTDVRVSFRYCGYIVVVTADSVTLLTD</sequence>
<evidence type="ECO:0000313" key="3">
    <source>
        <dbReference type="Proteomes" id="UP001596118"/>
    </source>
</evidence>
<gene>
    <name evidence="2" type="ORF">ACFPM1_03535</name>
</gene>
<proteinExistence type="predicted"/>
<dbReference type="Pfam" id="PF18545">
    <property type="entry name" value="HalOD1"/>
    <property type="match status" value="1"/>
</dbReference>
<keyword evidence="3" id="KW-1185">Reference proteome</keyword>
<dbReference type="RefSeq" id="WP_256412359.1">
    <property type="nucleotide sequence ID" value="NZ_JANHDM010000009.1"/>
</dbReference>
<dbReference type="Proteomes" id="UP001596118">
    <property type="component" value="Unassembled WGS sequence"/>
</dbReference>
<dbReference type="InterPro" id="IPR040624">
    <property type="entry name" value="HalOD1"/>
</dbReference>
<dbReference type="AlphaFoldDB" id="A0ABD5QYQ6"/>
<accession>A0ABD5QYQ6</accession>
<name>A0ABD5QYQ6_9EURY</name>
<evidence type="ECO:0000313" key="2">
    <source>
        <dbReference type="EMBL" id="MFC5277842.1"/>
    </source>
</evidence>
<reference evidence="2 3" key="1">
    <citation type="journal article" date="2019" name="Int. J. Syst. Evol. Microbiol.">
        <title>The Global Catalogue of Microorganisms (GCM) 10K type strain sequencing project: providing services to taxonomists for standard genome sequencing and annotation.</title>
        <authorList>
            <consortium name="The Broad Institute Genomics Platform"/>
            <consortium name="The Broad Institute Genome Sequencing Center for Infectious Disease"/>
            <person name="Wu L."/>
            <person name="Ma J."/>
        </authorList>
    </citation>
    <scope>NUCLEOTIDE SEQUENCE [LARGE SCALE GENOMIC DNA]</scope>
    <source>
        <strain evidence="2 3">CGMCC 1.12124</strain>
    </source>
</reference>
<protein>
    <submittedName>
        <fullName evidence="2">HalOD1 output domain-containing protein</fullName>
    </submittedName>
</protein>
<evidence type="ECO:0000259" key="1">
    <source>
        <dbReference type="Pfam" id="PF18545"/>
    </source>
</evidence>
<feature type="domain" description="Halobacterial output" evidence="1">
    <location>
        <begin position="2"/>
        <end position="62"/>
    </location>
</feature>
<organism evidence="2 3">
    <name type="scientific">Halorubrum rubrum</name>
    <dbReference type="NCBI Taxonomy" id="1126240"/>
    <lineage>
        <taxon>Archaea</taxon>
        <taxon>Methanobacteriati</taxon>
        <taxon>Methanobacteriota</taxon>
        <taxon>Stenosarchaea group</taxon>
        <taxon>Halobacteria</taxon>
        <taxon>Halobacteriales</taxon>
        <taxon>Haloferacaceae</taxon>
        <taxon>Halorubrum</taxon>
    </lineage>
</organism>